<gene>
    <name evidence="3" type="ORF">BU52_17560</name>
</gene>
<dbReference type="PANTHER" id="PTHR46553:SF3">
    <property type="entry name" value="ADENINE NUCLEOTIDE ALPHA HYDROLASES-LIKE SUPERFAMILY PROTEIN"/>
    <property type="match status" value="1"/>
</dbReference>
<dbReference type="AlphaFoldDB" id="A0A081XQV0"/>
<dbReference type="EMBL" id="JFCB01000014">
    <property type="protein sequence ID" value="KES05923.1"/>
    <property type="molecule type" value="Genomic_DNA"/>
</dbReference>
<accession>A0A081XQV0</accession>
<sequence length="301" mass="32090">MTRTITVGLDGSAESRAAAEWAAREAVLRDLPLRLLHVRRPDPGPVAEPSPQAAGSRVDWSEQMLRRTAEGLRLRHPGVQVTHERIDGMPYEVLTEAAEDAELLVLGSRGLGGLGGFLVGSVGFVVVAHAEQPVVLVRAGAQAADEHEPDPAGIPSAATHYRPVLLGLDADRPHASVIEFAFAEAARRATTLRVVHGWALPPYYVYGLAAAPEAYHDVSQEEAGKLTQVLAPWREKFPQVEVVEESFGGSPSIRLVEASAESSLVVVGRRARRNPLGAHIGSVAHAVMHHGTAPVAVVAHD</sequence>
<comment type="caution">
    <text evidence="3">The sequence shown here is derived from an EMBL/GenBank/DDBJ whole genome shotgun (WGS) entry which is preliminary data.</text>
</comment>
<feature type="domain" description="UspA" evidence="2">
    <location>
        <begin position="1"/>
        <end position="138"/>
    </location>
</feature>
<dbReference type="OrthoDB" id="4867015at2"/>
<dbReference type="Pfam" id="PF00582">
    <property type="entry name" value="Usp"/>
    <property type="match status" value="2"/>
</dbReference>
<proteinExistence type="inferred from homology"/>
<dbReference type="InterPro" id="IPR006016">
    <property type="entry name" value="UspA"/>
</dbReference>
<dbReference type="PRINTS" id="PR01438">
    <property type="entry name" value="UNVRSLSTRESS"/>
</dbReference>
<dbReference type="Proteomes" id="UP000028341">
    <property type="component" value="Unassembled WGS sequence"/>
</dbReference>
<name>A0A081XQV0_STRTO</name>
<dbReference type="eggNOG" id="COG0589">
    <property type="taxonomic scope" value="Bacteria"/>
</dbReference>
<organism evidence="3 4">
    <name type="scientific">Streptomyces toyocaensis</name>
    <dbReference type="NCBI Taxonomy" id="55952"/>
    <lineage>
        <taxon>Bacteria</taxon>
        <taxon>Bacillati</taxon>
        <taxon>Actinomycetota</taxon>
        <taxon>Actinomycetes</taxon>
        <taxon>Kitasatosporales</taxon>
        <taxon>Streptomycetaceae</taxon>
        <taxon>Streptomyces</taxon>
    </lineage>
</organism>
<dbReference type="InterPro" id="IPR006015">
    <property type="entry name" value="Universal_stress_UspA"/>
</dbReference>
<comment type="similarity">
    <text evidence="1">Belongs to the universal stress protein A family.</text>
</comment>
<dbReference type="PANTHER" id="PTHR46553">
    <property type="entry name" value="ADENINE NUCLEOTIDE ALPHA HYDROLASES-LIKE SUPERFAMILY PROTEIN"/>
    <property type="match status" value="1"/>
</dbReference>
<dbReference type="RefSeq" id="WP_037935029.1">
    <property type="nucleotide sequence ID" value="NZ_JBFADL010000071.1"/>
</dbReference>
<protein>
    <submittedName>
        <fullName evidence="3">Stress-inducible protein</fullName>
    </submittedName>
</protein>
<keyword evidence="4" id="KW-1185">Reference proteome</keyword>
<dbReference type="SUPFAM" id="SSF52402">
    <property type="entry name" value="Adenine nucleotide alpha hydrolases-like"/>
    <property type="match status" value="2"/>
</dbReference>
<evidence type="ECO:0000313" key="4">
    <source>
        <dbReference type="Proteomes" id="UP000028341"/>
    </source>
</evidence>
<reference evidence="3 4" key="1">
    <citation type="submission" date="2014-02" db="EMBL/GenBank/DDBJ databases">
        <title>The genome announcement of Streptomyces toyocaensis NRRL15009.</title>
        <authorList>
            <person name="Hong H.-J."/>
            <person name="Kwun M.J."/>
        </authorList>
    </citation>
    <scope>NUCLEOTIDE SEQUENCE [LARGE SCALE GENOMIC DNA]</scope>
    <source>
        <strain evidence="3 4">NRRL 15009</strain>
    </source>
</reference>
<feature type="domain" description="UspA" evidence="2">
    <location>
        <begin position="161"/>
        <end position="298"/>
    </location>
</feature>
<evidence type="ECO:0000313" key="3">
    <source>
        <dbReference type="EMBL" id="KES05923.1"/>
    </source>
</evidence>
<evidence type="ECO:0000256" key="1">
    <source>
        <dbReference type="ARBA" id="ARBA00008791"/>
    </source>
</evidence>
<dbReference type="InterPro" id="IPR014729">
    <property type="entry name" value="Rossmann-like_a/b/a_fold"/>
</dbReference>
<dbReference type="Gene3D" id="3.40.50.620">
    <property type="entry name" value="HUPs"/>
    <property type="match status" value="2"/>
</dbReference>
<dbReference type="STRING" id="55952.BU52_17560"/>
<evidence type="ECO:0000259" key="2">
    <source>
        <dbReference type="Pfam" id="PF00582"/>
    </source>
</evidence>